<gene>
    <name evidence="3" type="ORF">VP01_4002g1</name>
</gene>
<feature type="transmembrane region" description="Helical" evidence="1">
    <location>
        <begin position="187"/>
        <end position="213"/>
    </location>
</feature>
<keyword evidence="2" id="KW-0732">Signal</keyword>
<keyword evidence="1" id="KW-1133">Transmembrane helix</keyword>
<feature type="chain" id="PRO_5005568068" evidence="2">
    <location>
        <begin position="20"/>
        <end position="615"/>
    </location>
</feature>
<organism evidence="3 4">
    <name type="scientific">Puccinia sorghi</name>
    <dbReference type="NCBI Taxonomy" id="27349"/>
    <lineage>
        <taxon>Eukaryota</taxon>
        <taxon>Fungi</taxon>
        <taxon>Dikarya</taxon>
        <taxon>Basidiomycota</taxon>
        <taxon>Pucciniomycotina</taxon>
        <taxon>Pucciniomycetes</taxon>
        <taxon>Pucciniales</taxon>
        <taxon>Pucciniaceae</taxon>
        <taxon>Puccinia</taxon>
    </lineage>
</organism>
<accession>A0A0L6UST6</accession>
<comment type="caution">
    <text evidence="3">The sequence shown here is derived from an EMBL/GenBank/DDBJ whole genome shotgun (WGS) entry which is preliminary data.</text>
</comment>
<evidence type="ECO:0000256" key="1">
    <source>
        <dbReference type="SAM" id="Phobius"/>
    </source>
</evidence>
<dbReference type="Proteomes" id="UP000037035">
    <property type="component" value="Unassembled WGS sequence"/>
</dbReference>
<keyword evidence="1" id="KW-0812">Transmembrane</keyword>
<dbReference type="EMBL" id="LAVV01009061">
    <property type="protein sequence ID" value="KNZ51302.1"/>
    <property type="molecule type" value="Genomic_DNA"/>
</dbReference>
<proteinExistence type="predicted"/>
<protein>
    <submittedName>
        <fullName evidence="3">Putative signal peptide protein</fullName>
    </submittedName>
</protein>
<feature type="signal peptide" evidence="2">
    <location>
        <begin position="1"/>
        <end position="19"/>
    </location>
</feature>
<evidence type="ECO:0000256" key="2">
    <source>
        <dbReference type="SAM" id="SignalP"/>
    </source>
</evidence>
<dbReference type="VEuPathDB" id="FungiDB:VP01_4002g1"/>
<sequence>MHSHMTLGWRMLHVNCILATSIEKGSIRKILKQDTEKNEYFELRRLYRRQKQSEEERRISEQRFTENSERKISFIKLMSESVAKFTLLMEGLIIDILRMKLNELAKERVEVPFMIESYCCGTLLVRDFEHIIPKRKKFDKIILPHPTTECKCQDCFIDFPEFQQKSTQSLIFPNGLFRKRKLIYMNLIAHLSIPLQFLCIICFLPFVSCLSLLESENSINHQLIKDNWVGPLLAFSVSFQVMNQELPIFQVQSALFSSCSSHILPKLKIIHIAEQAVMQPTQNTKRDLVGSPELFPWHLNAIVHNFSLLDVMLKAYETLSKINKALFYDSTKVLGIDKCRNKFDYLKHIKNVWPYVKVTRCQLREEVALEDLKKGLRESGKRSGSSSKEKKRGLACGGYLVGLPSFRFLKDPSATDSPKPSFYFIFKLCHCSRVRELHHKVWLATKFLLFGGFVNHEPADAEWCLMDDCFYPHSHSDHNKKNNIKKKNKSLSMNHIIFIMILHNLNYSYWKNDNSLTCCKPPFSPAENTYCSLWTRYVIPLCFLLLFSWSGEHLLLYQDYIPVNNSEANIKVLHLQCIRLIFELETKKKLQTTSSLFTRGPFLALAGKFHKSCFF</sequence>
<dbReference type="AlphaFoldDB" id="A0A0L6UST6"/>
<evidence type="ECO:0000313" key="3">
    <source>
        <dbReference type="EMBL" id="KNZ51302.1"/>
    </source>
</evidence>
<name>A0A0L6UST6_9BASI</name>
<keyword evidence="4" id="KW-1185">Reference proteome</keyword>
<evidence type="ECO:0000313" key="4">
    <source>
        <dbReference type="Proteomes" id="UP000037035"/>
    </source>
</evidence>
<reference evidence="3 4" key="1">
    <citation type="submission" date="2015-08" db="EMBL/GenBank/DDBJ databases">
        <title>Next Generation Sequencing and Analysis of the Genome of Puccinia sorghi L Schw, the Causal Agent of Maize Common Rust.</title>
        <authorList>
            <person name="Rochi L."/>
            <person name="Burguener G."/>
            <person name="Darino M."/>
            <person name="Turjanski A."/>
            <person name="Kreff E."/>
            <person name="Dieguez M.J."/>
            <person name="Sacco F."/>
        </authorList>
    </citation>
    <scope>NUCLEOTIDE SEQUENCE [LARGE SCALE GENOMIC DNA]</scope>
    <source>
        <strain evidence="3 4">RO10H11247</strain>
    </source>
</reference>
<keyword evidence="1" id="KW-0472">Membrane</keyword>